<dbReference type="AlphaFoldDB" id="A0A7W4UCV0"/>
<feature type="transmembrane region" description="Helical" evidence="2">
    <location>
        <begin position="20"/>
        <end position="41"/>
    </location>
</feature>
<evidence type="ECO:0000313" key="3">
    <source>
        <dbReference type="EMBL" id="MBB2921856.1"/>
    </source>
</evidence>
<proteinExistence type="predicted"/>
<protein>
    <submittedName>
        <fullName evidence="3">Type II secretory pathway pseudopilin PulG</fullName>
    </submittedName>
</protein>
<dbReference type="Proteomes" id="UP000518206">
    <property type="component" value="Unassembled WGS sequence"/>
</dbReference>
<reference evidence="3 4" key="1">
    <citation type="submission" date="2020-08" db="EMBL/GenBank/DDBJ databases">
        <title>The Agave Microbiome: Exploring the role of microbial communities in plant adaptations to desert environments.</title>
        <authorList>
            <person name="Partida-Martinez L.P."/>
        </authorList>
    </citation>
    <scope>NUCLEOTIDE SEQUENCE [LARGE SCALE GENOMIC DNA]</scope>
    <source>
        <strain evidence="3 4">RAS26</strain>
    </source>
</reference>
<evidence type="ECO:0000256" key="2">
    <source>
        <dbReference type="SAM" id="Phobius"/>
    </source>
</evidence>
<gene>
    <name evidence="3" type="ORF">FHR80_000750</name>
</gene>
<dbReference type="RefSeq" id="WP_183294798.1">
    <property type="nucleotide sequence ID" value="NZ_JACHVX010000001.1"/>
</dbReference>
<keyword evidence="2" id="KW-0472">Membrane</keyword>
<evidence type="ECO:0000256" key="1">
    <source>
        <dbReference type="SAM" id="MobiDB-lite"/>
    </source>
</evidence>
<comment type="caution">
    <text evidence="3">The sequence shown here is derived from an EMBL/GenBank/DDBJ whole genome shotgun (WGS) entry which is preliminary data.</text>
</comment>
<name>A0A7W4UCV0_9CELL</name>
<sequence length="585" mass="61717">MIQLVRRARSGEDDSGMAMILVIGVSAVLAIFMVAAVSFAIGTQRSSRATQDWNAAMAAAYAGVEEYQSRLANDTTYFQYGNPAATFSAASSVSQPTGASANAAFGIGASGTWATVPGSDGEAKFRYEVDNSKYNADGTLRLRSTGLAGGETRTIVADLKQQGFIDFLYFTDYEIQDPELLGQDVAACSRYAWAGRTYSATACSEISFVPGDDLNGPVHSNDIIRACSTRFRGTVTTAYNPAPPALKYLKRDSTNATCSGQVFDLPGYPAYSPVLPMPATNAQLKKEVRSDLPLDVPRPGCLYTGPTEIVFNSSGTMTVRSPWTKKTNIVGDVPTTGSSPAACGTPGTSSGQLGGPSGQTIAVPSNNLVYVQNVPNIPSDPNYSVAPPSGLTWSTGANGRNGLGYPTTNEATPHGATPARPAYGHKNGDVFVKGTLQGKVTVAAENYVYVTGDVKYADAQRDLLGLVGNNAVMVWNPLNSSGAKLLSDSGRRIDAAILSVAHTFQVQNVSLGGGARGVLVINGAIAQKYRGIVISGGRGYTKDYNYDERFRYTAPPKFLSPVTTTYGVNVWVEVSPVFAPSGTYQ</sequence>
<keyword evidence="2" id="KW-1133">Transmembrane helix</keyword>
<feature type="region of interest" description="Disordered" evidence="1">
    <location>
        <begin position="329"/>
        <end position="355"/>
    </location>
</feature>
<keyword evidence="2" id="KW-0812">Transmembrane</keyword>
<accession>A0A7W4UCV0</accession>
<evidence type="ECO:0000313" key="4">
    <source>
        <dbReference type="Proteomes" id="UP000518206"/>
    </source>
</evidence>
<dbReference type="EMBL" id="JACHVX010000001">
    <property type="protein sequence ID" value="MBB2921856.1"/>
    <property type="molecule type" value="Genomic_DNA"/>
</dbReference>
<reference evidence="3 4" key="2">
    <citation type="submission" date="2020-08" db="EMBL/GenBank/DDBJ databases">
        <authorList>
            <person name="Partida-Martinez L."/>
            <person name="Huntemann M."/>
            <person name="Clum A."/>
            <person name="Wang J."/>
            <person name="Palaniappan K."/>
            <person name="Ritter S."/>
            <person name="Chen I.-M."/>
            <person name="Stamatis D."/>
            <person name="Reddy T."/>
            <person name="O'Malley R."/>
            <person name="Daum C."/>
            <person name="Shapiro N."/>
            <person name="Ivanova N."/>
            <person name="Kyrpides N."/>
            <person name="Woyke T."/>
        </authorList>
    </citation>
    <scope>NUCLEOTIDE SEQUENCE [LARGE SCALE GENOMIC DNA]</scope>
    <source>
        <strain evidence="3 4">RAS26</strain>
    </source>
</reference>
<organism evidence="3 4">
    <name type="scientific">Cellulomonas cellasea</name>
    <dbReference type="NCBI Taxonomy" id="43670"/>
    <lineage>
        <taxon>Bacteria</taxon>
        <taxon>Bacillati</taxon>
        <taxon>Actinomycetota</taxon>
        <taxon>Actinomycetes</taxon>
        <taxon>Micrococcales</taxon>
        <taxon>Cellulomonadaceae</taxon>
        <taxon>Cellulomonas</taxon>
    </lineage>
</organism>